<comment type="caution">
    <text evidence="2">The sequence shown here is derived from an EMBL/GenBank/DDBJ whole genome shotgun (WGS) entry which is preliminary data.</text>
</comment>
<feature type="region of interest" description="Disordered" evidence="1">
    <location>
        <begin position="352"/>
        <end position="388"/>
    </location>
</feature>
<gene>
    <name evidence="2" type="ORF">PHMEG_0007384</name>
</gene>
<dbReference type="OrthoDB" id="194929at2759"/>
<evidence type="ECO:0000313" key="2">
    <source>
        <dbReference type="EMBL" id="OWZ18509.1"/>
    </source>
</evidence>
<dbReference type="PANTHER" id="PTHR39867">
    <property type="entry name" value="HELICASE ATP-BINDING DOMAIN-CONTAINING PROTEIN"/>
    <property type="match status" value="1"/>
</dbReference>
<dbReference type="EMBL" id="NBNE01000577">
    <property type="protein sequence ID" value="OWZ18509.1"/>
    <property type="molecule type" value="Genomic_DNA"/>
</dbReference>
<feature type="compositionally biased region" description="Basic and acidic residues" evidence="1">
    <location>
        <begin position="352"/>
        <end position="364"/>
    </location>
</feature>
<feature type="region of interest" description="Disordered" evidence="1">
    <location>
        <begin position="1"/>
        <end position="27"/>
    </location>
</feature>
<feature type="compositionally biased region" description="Polar residues" evidence="1">
    <location>
        <begin position="67"/>
        <end position="77"/>
    </location>
</feature>
<protein>
    <submittedName>
        <fullName evidence="2">Uncharacterized protein</fullName>
    </submittedName>
</protein>
<organism evidence="2 3">
    <name type="scientific">Phytophthora megakarya</name>
    <dbReference type="NCBI Taxonomy" id="4795"/>
    <lineage>
        <taxon>Eukaryota</taxon>
        <taxon>Sar</taxon>
        <taxon>Stramenopiles</taxon>
        <taxon>Oomycota</taxon>
        <taxon>Peronosporomycetes</taxon>
        <taxon>Peronosporales</taxon>
        <taxon>Peronosporaceae</taxon>
        <taxon>Phytophthora</taxon>
    </lineage>
</organism>
<dbReference type="Proteomes" id="UP000198211">
    <property type="component" value="Unassembled WGS sequence"/>
</dbReference>
<proteinExistence type="predicted"/>
<evidence type="ECO:0000313" key="3">
    <source>
        <dbReference type="Proteomes" id="UP000198211"/>
    </source>
</evidence>
<evidence type="ECO:0000256" key="1">
    <source>
        <dbReference type="SAM" id="MobiDB-lite"/>
    </source>
</evidence>
<sequence length="1551" mass="176731">MLPGTTHRVTSRPVSRNQQTDEEDNSSISHFYSIEKMTTSCFHATQNKNKTWLFLPGSDERSKRSKGSTSIHKTSITGVDRPSRRVDLIDLDHCFDAAIQFATKKKNLDVACEEKLAMLDQDFMAIHARIAQRYSYSTAHEKASDDRTMLTKLMFEQKWSDVIIGELESMLTVSFLEQGQELTQEKDEVEYLREEIRRTNEIHKQDSQSMKEHYEEEIIKLKTTFEADKSELEQRVTDSKDQMTKMGDTMKALNAIFRQMRDDTEKVKAVELRESYTKLEHKYEQCREEIEQLRPIVHEKQQLLSRIDELIRDRDACKEKVASLNTLVSTKDTMIASLMEQQSNLIAAQELKEAREEEMRRQAQEDAEEREQNSLSTRENNGNKQPQGAVCVRCKQNLSANGGPTEGDKGPDNINALVSNEPEGFKMPKKRRIQCLYFRILLPNLGGRRPQRDASWTFSCMRSIMFAKRIDDSMCKRTAGLFPLRIRMPEFVYAWFSPWRALKEEKAITEEISDESGVEVVGDSNDLEAAERRQIQADEDRWCLYYGVRSLVQQGYLEAKLFLSLLDEKFGEDEQVFMLHCYRVLDVLLGGRMNWGPLRDKMSYELFSKQYALLFGQNSPSTEHSSPSSTTQPVRVPKTIWISPYHASLATSVILCKAAETEREVLDKKILEYVVTNVPDDERPEIYLEPKTKECEVETDEAHNDKQPKLDRHGKVIDEAGMQAPTQFVDANLWVELMMLEYKEEQAHRRAAIRLMFQTATTAAAASAVEDAADMSLSAMLGINYASMDMEQFRVMVHTLNDEIPSFMIATLFRNAYTKGNGTVNFDSFMDAAETWQFFSTCMRLESPGSVISRLFGHPFSRSPAYMTPSSRAAFIVDKFFTILGNEISSTIEELPLWTRSMTDSLAYEISSTLMEGGFSDGIRLLTLFQRLIDNIGVAKLIRRESTGCLFSSNDLISIEKALHGLLDFAREREKSSAELLIDAVRQKLSVQRVQMKFRKRLLKDQGPPLVMRPLLHRRYGTGPLNYRCRRAERPVIWLRLVISSILRRSMLSVRLAPLLGELSCTSSVFHVGRASPLQLTVSSSLNGGIGPTPKPIFVELIYDFFLEKFGTRLEAERMIHDVFSNCRSLVRTDSLALLFSHLCCMTNSCPEDRLLGQNEALAFLHAIFRCGLHNFHLINAAPISKSEDTNSAFLPLVGTQPDFIALPVVETILQTAFANLNSDQQMRLKQRIIECATGKKSVAPSKMEANAFLVLALNEWKRYILHRLNDIRVACCEAQDELVHFEALLQLETLSNILQKVGITFTSEDLCIILRRLYITEKTLLKPSDNESSDASTTSKTDPMSDRIAAACFPLVAKEVVYQLQILEQAAENHFEIKPYPLQSYELLVSTWEDYQETCGELLKDLRQIGKNNRVPAKSLSGLSAEGNDNVLYLSSSSSPTTVSSQNVEHLEAVHNLFLEKLARLTEVFDKETKEHEPPTDSGRRSSIDIDRDGTLPLIDEVEVHETMVNETWKLFRQMFVGFVKLRAVAHLGDGALPDLWEHRSTDEGY</sequence>
<feature type="region of interest" description="Disordered" evidence="1">
    <location>
        <begin position="1470"/>
        <end position="1490"/>
    </location>
</feature>
<feature type="region of interest" description="Disordered" evidence="1">
    <location>
        <begin position="56"/>
        <end position="77"/>
    </location>
</feature>
<keyword evidence="3" id="KW-1185">Reference proteome</keyword>
<reference evidence="3" key="1">
    <citation type="submission" date="2017-03" db="EMBL/GenBank/DDBJ databases">
        <title>Phytopthora megakarya and P. palmivora, two closely related causual agents of cacao black pod achieved similar genome size and gene model numbers by different mechanisms.</title>
        <authorList>
            <person name="Ali S."/>
            <person name="Shao J."/>
            <person name="Larry D.J."/>
            <person name="Kronmiller B."/>
            <person name="Shen D."/>
            <person name="Strem M.D."/>
            <person name="Melnick R.L."/>
            <person name="Guiltinan M.J."/>
            <person name="Tyler B.M."/>
            <person name="Meinhardt L.W."/>
            <person name="Bailey B.A."/>
        </authorList>
    </citation>
    <scope>NUCLEOTIDE SEQUENCE [LARGE SCALE GENOMIC DNA]</scope>
    <source>
        <strain evidence="3">zdho120</strain>
    </source>
</reference>
<dbReference type="STRING" id="4795.A0A225WMZ2"/>
<dbReference type="PANTHER" id="PTHR39867:SF1">
    <property type="entry name" value="HELICASE ATP-BINDING DOMAIN-CONTAINING PROTEIN"/>
    <property type="match status" value="1"/>
</dbReference>
<feature type="compositionally biased region" description="Polar residues" evidence="1">
    <location>
        <begin position="373"/>
        <end position="386"/>
    </location>
</feature>
<accession>A0A225WMZ2</accession>
<name>A0A225WMZ2_9STRA</name>